<accession>A0A1X7UEA5</accession>
<evidence type="ECO:0000313" key="1">
    <source>
        <dbReference type="EnsemblMetazoa" id="Aqu2.1.25821_001"/>
    </source>
</evidence>
<dbReference type="AlphaFoldDB" id="A0A1X7UEA5"/>
<sequence>MYVTCSSSTPFFVYKEVPLPHTSDNIKLHFEDLLDCYEIHCFKIITDDAANMKCVFLMSHEIATQEIDDDDEDDDIEKI</sequence>
<dbReference type="InParanoid" id="A0A1X7UEA5"/>
<name>A0A1X7UEA5_AMPQE</name>
<organism evidence="1">
    <name type="scientific">Amphimedon queenslandica</name>
    <name type="common">Sponge</name>
    <dbReference type="NCBI Taxonomy" id="400682"/>
    <lineage>
        <taxon>Eukaryota</taxon>
        <taxon>Metazoa</taxon>
        <taxon>Porifera</taxon>
        <taxon>Demospongiae</taxon>
        <taxon>Heteroscleromorpha</taxon>
        <taxon>Haplosclerida</taxon>
        <taxon>Niphatidae</taxon>
        <taxon>Amphimedon</taxon>
    </lineage>
</organism>
<protein>
    <submittedName>
        <fullName evidence="1">Uncharacterized protein</fullName>
    </submittedName>
</protein>
<proteinExistence type="predicted"/>
<reference evidence="1" key="1">
    <citation type="submission" date="2017-05" db="UniProtKB">
        <authorList>
            <consortium name="EnsemblMetazoa"/>
        </authorList>
    </citation>
    <scope>IDENTIFICATION</scope>
</reference>
<dbReference type="EnsemblMetazoa" id="Aqu2.1.25821_001">
    <property type="protein sequence ID" value="Aqu2.1.25821_001"/>
    <property type="gene ID" value="Aqu2.1.25821"/>
</dbReference>